<protein>
    <submittedName>
        <fullName evidence="1">Uncharacterized protein</fullName>
    </submittedName>
</protein>
<proteinExistence type="predicted"/>
<evidence type="ECO:0000313" key="1">
    <source>
        <dbReference type="EMBL" id="MCP2168060.1"/>
    </source>
</evidence>
<name>A0AAE3GIG1_9PSEU</name>
<dbReference type="EMBL" id="JAMTCK010000012">
    <property type="protein sequence ID" value="MCP2168060.1"/>
    <property type="molecule type" value="Genomic_DNA"/>
</dbReference>
<gene>
    <name evidence="1" type="ORF">LX83_004934</name>
</gene>
<sequence>MGPAVQVWIERQSDGRLTIEIDTKTHPEAQVLYDLIRDTEPQPKFLVKGAEQARHPELVTADNEPFYTGDETEAQVTPDGVLVENMWTEDKMLVSHEDFVNVVETYLRLLELRKRERAAERAAADEAEG</sequence>
<accession>A0AAE3GIG1</accession>
<comment type="caution">
    <text evidence="1">The sequence shown here is derived from an EMBL/GenBank/DDBJ whole genome shotgun (WGS) entry which is preliminary data.</text>
</comment>
<dbReference type="AlphaFoldDB" id="A0AAE3GIG1"/>
<keyword evidence="2" id="KW-1185">Reference proteome</keyword>
<reference evidence="1" key="1">
    <citation type="submission" date="2022-06" db="EMBL/GenBank/DDBJ databases">
        <title>Genomic Encyclopedia of Archaeal and Bacterial Type Strains, Phase II (KMG-II): from individual species to whole genera.</title>
        <authorList>
            <person name="Goeker M."/>
        </authorList>
    </citation>
    <scope>NUCLEOTIDE SEQUENCE</scope>
    <source>
        <strain evidence="1">DSM 43935</strain>
    </source>
</reference>
<dbReference type="Proteomes" id="UP001206128">
    <property type="component" value="Unassembled WGS sequence"/>
</dbReference>
<organism evidence="1 2">
    <name type="scientific">Goodfellowiella coeruleoviolacea</name>
    <dbReference type="NCBI Taxonomy" id="334858"/>
    <lineage>
        <taxon>Bacteria</taxon>
        <taxon>Bacillati</taxon>
        <taxon>Actinomycetota</taxon>
        <taxon>Actinomycetes</taxon>
        <taxon>Pseudonocardiales</taxon>
        <taxon>Pseudonocardiaceae</taxon>
        <taxon>Goodfellowiella</taxon>
    </lineage>
</organism>
<evidence type="ECO:0000313" key="2">
    <source>
        <dbReference type="Proteomes" id="UP001206128"/>
    </source>
</evidence>